<proteinExistence type="predicted"/>
<dbReference type="Proteomes" id="UP000591948">
    <property type="component" value="Unassembled WGS sequence"/>
</dbReference>
<sequence>MNGLFSDAGFIYQRKVTLYHILEAILNRDLSDSKIEVTLAIRPDSDETYSLDFLIVSNKQTQRFFEVKDRTRFFRKSEIRPILANFYNTYRGQNFKNCEFTLVHSCQIKGFLEKIYTDKKKAVESILGNVSNLEIFCDVFTPKQILNAVDMNLKRGDLDLRSIAMCDEILKQLSLREYGIAEIVYKALLTCYENVVQEKSNELKAKAAYTANATFPLGDSVQVELYRLINFNNSFIDQVESKFPNRNEAITHFYTLFAISNLPKLKVSP</sequence>
<protein>
    <submittedName>
        <fullName evidence="1">Uncharacterized protein</fullName>
    </submittedName>
</protein>
<organism evidence="1 2">
    <name type="scientific">Candidatus Hakubella thermalkaliphila</name>
    <dbReference type="NCBI Taxonomy" id="2754717"/>
    <lineage>
        <taxon>Bacteria</taxon>
        <taxon>Bacillati</taxon>
        <taxon>Actinomycetota</taxon>
        <taxon>Actinomycetota incertae sedis</taxon>
        <taxon>Candidatus Hakubellales</taxon>
        <taxon>Candidatus Hakubellaceae</taxon>
        <taxon>Candidatus Hakubella</taxon>
    </lineage>
</organism>
<reference evidence="1 2" key="1">
    <citation type="journal article" date="2020" name="Front. Microbiol.">
        <title>Single-cell genomics of novel Actinobacteria with the Wood-Ljungdahl pathway discovered in a serpentinizing system.</title>
        <authorList>
            <person name="Merino N."/>
            <person name="Kawai M."/>
            <person name="Boyd E.S."/>
            <person name="Colman D.R."/>
            <person name="McGlynn S.E."/>
            <person name="Nealson K.H."/>
            <person name="Kurokawa K."/>
            <person name="Hongoh Y."/>
        </authorList>
    </citation>
    <scope>NUCLEOTIDE SEQUENCE [LARGE SCALE GENOMIC DNA]</scope>
    <source>
        <strain evidence="1 2">S33</strain>
    </source>
</reference>
<accession>A0A6V8P7F0</accession>
<dbReference type="EMBL" id="BLRY01000044">
    <property type="protein sequence ID" value="GFP27564.1"/>
    <property type="molecule type" value="Genomic_DNA"/>
</dbReference>
<dbReference type="RefSeq" id="WP_176233363.1">
    <property type="nucleotide sequence ID" value="NZ_BLRY01000044.1"/>
</dbReference>
<keyword evidence="2" id="KW-1185">Reference proteome</keyword>
<gene>
    <name evidence="1" type="ORF">HKBW3S33_00976</name>
</gene>
<dbReference type="AlphaFoldDB" id="A0A6V8P7F0"/>
<comment type="caution">
    <text evidence="1">The sequence shown here is derived from an EMBL/GenBank/DDBJ whole genome shotgun (WGS) entry which is preliminary data.</text>
</comment>
<name>A0A6V8P7F0_9ACTN</name>
<evidence type="ECO:0000313" key="1">
    <source>
        <dbReference type="EMBL" id="GFP27564.1"/>
    </source>
</evidence>
<evidence type="ECO:0000313" key="2">
    <source>
        <dbReference type="Proteomes" id="UP000591948"/>
    </source>
</evidence>